<dbReference type="Pfam" id="PF00096">
    <property type="entry name" value="zf-C2H2"/>
    <property type="match status" value="1"/>
</dbReference>
<dbReference type="OrthoDB" id="2311693at2759"/>
<protein>
    <recommendedName>
        <fullName evidence="8">BTB domain-containing protein</fullName>
    </recommendedName>
</protein>
<dbReference type="SUPFAM" id="SSF54695">
    <property type="entry name" value="POZ domain"/>
    <property type="match status" value="1"/>
</dbReference>
<gene>
    <name evidence="6" type="ORF">MHI_LOCUS724140</name>
</gene>
<feature type="domain" description="BTB" evidence="4">
    <location>
        <begin position="39"/>
        <end position="104"/>
    </location>
</feature>
<dbReference type="InterPro" id="IPR011333">
    <property type="entry name" value="SKP1/BTB/POZ_sf"/>
</dbReference>
<dbReference type="GO" id="GO:0048513">
    <property type="term" value="P:animal organ development"/>
    <property type="evidence" value="ECO:0007669"/>
    <property type="project" value="UniProtKB-ARBA"/>
</dbReference>
<feature type="domain" description="C2H2-type" evidence="5">
    <location>
        <begin position="345"/>
        <end position="373"/>
    </location>
</feature>
<keyword evidence="3" id="KW-0479">Metal-binding</keyword>
<dbReference type="Gene3D" id="3.30.160.60">
    <property type="entry name" value="Classic Zinc Finger"/>
    <property type="match status" value="1"/>
</dbReference>
<dbReference type="InterPro" id="IPR036236">
    <property type="entry name" value="Znf_C2H2_sf"/>
</dbReference>
<keyword evidence="3" id="KW-0863">Zinc-finger</keyword>
<keyword evidence="7" id="KW-1185">Reference proteome</keyword>
<evidence type="ECO:0000313" key="6">
    <source>
        <dbReference type="EMBL" id="CAD1477390.1"/>
    </source>
</evidence>
<dbReference type="SMART" id="SM00355">
    <property type="entry name" value="ZnF_C2H2"/>
    <property type="match status" value="2"/>
</dbReference>
<dbReference type="InterPro" id="IPR013087">
    <property type="entry name" value="Znf_C2H2_type"/>
</dbReference>
<dbReference type="SUPFAM" id="SSF57667">
    <property type="entry name" value="beta-beta-alpha zinc fingers"/>
    <property type="match status" value="1"/>
</dbReference>
<dbReference type="PROSITE" id="PS50157">
    <property type="entry name" value="ZINC_FINGER_C2H2_2"/>
    <property type="match status" value="2"/>
</dbReference>
<keyword evidence="2" id="KW-0539">Nucleus</keyword>
<comment type="caution">
    <text evidence="6">The sequence shown here is derived from an EMBL/GenBank/DDBJ whole genome shotgun (WGS) entry which is preliminary data.</text>
</comment>
<dbReference type="PANTHER" id="PTHR23110">
    <property type="entry name" value="BTB DOMAIN TRANSCRIPTION FACTOR"/>
    <property type="match status" value="1"/>
</dbReference>
<feature type="non-terminal residue" evidence="6">
    <location>
        <position position="413"/>
    </location>
</feature>
<evidence type="ECO:0000259" key="5">
    <source>
        <dbReference type="PROSITE" id="PS50157"/>
    </source>
</evidence>
<comment type="subcellular location">
    <subcellularLocation>
        <location evidence="1">Nucleus</location>
    </subcellularLocation>
</comment>
<dbReference type="Gene3D" id="3.30.710.10">
    <property type="entry name" value="Potassium Channel Kv1.1, Chain A"/>
    <property type="match status" value="1"/>
</dbReference>
<dbReference type="GO" id="GO:0008270">
    <property type="term" value="F:zinc ion binding"/>
    <property type="evidence" value="ECO:0007669"/>
    <property type="project" value="UniProtKB-KW"/>
</dbReference>
<dbReference type="GO" id="GO:0006357">
    <property type="term" value="P:regulation of transcription by RNA polymerase II"/>
    <property type="evidence" value="ECO:0007669"/>
    <property type="project" value="TreeGrafter"/>
</dbReference>
<dbReference type="PROSITE" id="PS50097">
    <property type="entry name" value="BTB"/>
    <property type="match status" value="1"/>
</dbReference>
<dbReference type="GO" id="GO:0048666">
    <property type="term" value="P:neuron development"/>
    <property type="evidence" value="ECO:0007669"/>
    <property type="project" value="UniProtKB-ARBA"/>
</dbReference>
<reference evidence="6" key="1">
    <citation type="submission" date="2020-07" db="EMBL/GenBank/DDBJ databases">
        <authorList>
            <person name="Nazaruddin N."/>
        </authorList>
    </citation>
    <scope>NUCLEOTIDE SEQUENCE</scope>
</reference>
<dbReference type="InterPro" id="IPR051095">
    <property type="entry name" value="Dros_DevTransReg"/>
</dbReference>
<dbReference type="GO" id="GO:0003006">
    <property type="term" value="P:developmental process involved in reproduction"/>
    <property type="evidence" value="ECO:0007669"/>
    <property type="project" value="UniProtKB-ARBA"/>
</dbReference>
<organism evidence="6 7">
    <name type="scientific">Heterotrigona itama</name>
    <dbReference type="NCBI Taxonomy" id="395501"/>
    <lineage>
        <taxon>Eukaryota</taxon>
        <taxon>Metazoa</taxon>
        <taxon>Ecdysozoa</taxon>
        <taxon>Arthropoda</taxon>
        <taxon>Hexapoda</taxon>
        <taxon>Insecta</taxon>
        <taxon>Pterygota</taxon>
        <taxon>Neoptera</taxon>
        <taxon>Endopterygota</taxon>
        <taxon>Hymenoptera</taxon>
        <taxon>Apocrita</taxon>
        <taxon>Aculeata</taxon>
        <taxon>Apoidea</taxon>
        <taxon>Anthophila</taxon>
        <taxon>Apidae</taxon>
        <taxon>Heterotrigona</taxon>
    </lineage>
</organism>
<dbReference type="PROSITE" id="PS00028">
    <property type="entry name" value="ZINC_FINGER_C2H2_1"/>
    <property type="match status" value="2"/>
</dbReference>
<proteinExistence type="predicted"/>
<dbReference type="Pfam" id="PF00651">
    <property type="entry name" value="BTB"/>
    <property type="match status" value="1"/>
</dbReference>
<dbReference type="InterPro" id="IPR000210">
    <property type="entry name" value="BTB/POZ_dom"/>
</dbReference>
<evidence type="ECO:0000256" key="1">
    <source>
        <dbReference type="ARBA" id="ARBA00004123"/>
    </source>
</evidence>
<evidence type="ECO:0008006" key="8">
    <source>
        <dbReference type="Google" id="ProtNLM"/>
    </source>
</evidence>
<dbReference type="GO" id="GO:0005634">
    <property type="term" value="C:nucleus"/>
    <property type="evidence" value="ECO:0007669"/>
    <property type="project" value="UniProtKB-SubCell"/>
</dbReference>
<dbReference type="SMART" id="SM00225">
    <property type="entry name" value="BTB"/>
    <property type="match status" value="1"/>
</dbReference>
<dbReference type="CDD" id="cd18315">
    <property type="entry name" value="BTB_POZ_BAB-like"/>
    <property type="match status" value="1"/>
</dbReference>
<evidence type="ECO:0000259" key="4">
    <source>
        <dbReference type="PROSITE" id="PS50097"/>
    </source>
</evidence>
<feature type="domain" description="C2H2-type" evidence="5">
    <location>
        <begin position="374"/>
        <end position="402"/>
    </location>
</feature>
<keyword evidence="3" id="KW-0862">Zinc</keyword>
<evidence type="ECO:0000256" key="2">
    <source>
        <dbReference type="ARBA" id="ARBA00023242"/>
    </source>
</evidence>
<dbReference type="EMBL" id="CAJDYZ010009993">
    <property type="protein sequence ID" value="CAD1477390.1"/>
    <property type="molecule type" value="Genomic_DNA"/>
</dbReference>
<dbReference type="PANTHER" id="PTHR23110:SF99">
    <property type="entry name" value="BROAD-COMPLEX CORE PROTEIN ISOFORM 6"/>
    <property type="match status" value="1"/>
</dbReference>
<dbReference type="Proteomes" id="UP000752696">
    <property type="component" value="Unassembled WGS sequence"/>
</dbReference>
<evidence type="ECO:0000256" key="3">
    <source>
        <dbReference type="PROSITE-ProRule" id="PRU00042"/>
    </source>
</evidence>
<sequence>YSNILKKTMSGEQFSLVWNSFPRNLSSGLYTLLTDEQLVDVTLAAEGQILRAHKLILSVCSTYFRELFKGNSCKHPIVILKDVNYRDLSAMLHFMYQGEVNIKQEDIASFLKVAETLQIKGLTTETGEKLGETLTKNADNLDQIFNTEDSSINSVNSDANAPIFDEQRQFIEKNQQCQKQCVLSKDDLLNNEFTENTNVSDMHCQQESSDSAHNIQDVQTIENNISTSVEEEEEEPLDCTADISNMESKHEPLDYTIDVDTEAGYKTCLPNESLYKPEENLQTKGLSNMSSFESEFTYETGCHGKGRRTVKGISNNSLPLETTLRVVSELGPTLRMERGKVIRMYSCPWCLRHFTRKENLKLHVRYIHGPLESLTCRLCGNKYKNSNSLRVHSYLYHNAKRDKPNKSIIDGGA</sequence>
<name>A0A6V7HDL1_9HYME</name>
<dbReference type="AlphaFoldDB" id="A0A6V7HDL1"/>
<evidence type="ECO:0000313" key="7">
    <source>
        <dbReference type="Proteomes" id="UP000752696"/>
    </source>
</evidence>
<accession>A0A6V7HDL1</accession>